<dbReference type="EMBL" id="CAJVPG010000222">
    <property type="protein sequence ID" value="CAG8377585.1"/>
    <property type="molecule type" value="Genomic_DNA"/>
</dbReference>
<dbReference type="Proteomes" id="UP001152646">
    <property type="component" value="Unassembled WGS sequence"/>
</dbReference>
<dbReference type="PANTHER" id="PTHR12922">
    <property type="entry name" value="UBIQUINONE BIOSYNTHESIS PROTEIN"/>
    <property type="match status" value="1"/>
</dbReference>
<comment type="function">
    <text evidence="8">Lyase that catalyzes the C1-decarboxylation of 4-hydroxy-3-methoxy-5-(all-trans-polyprenyl)benzoic acid into 2-methoxy-6-(all-trans-polyprenyl)phenol during ubiquinone biosynthesis.</text>
</comment>
<comment type="subcellular location">
    <subcellularLocation>
        <location evidence="8">Mitochondrion inner membrane</location>
        <topology evidence="8">Peripheral membrane protein</topology>
        <orientation evidence="8">Matrix side</orientation>
    </subcellularLocation>
</comment>
<name>A0A9W4JQ40_9EURO</name>
<dbReference type="GO" id="GO:0008270">
    <property type="term" value="F:zinc ion binding"/>
    <property type="evidence" value="ECO:0007669"/>
    <property type="project" value="UniProtKB-UniRule"/>
</dbReference>
<keyword evidence="12" id="KW-1185">Reference proteome</keyword>
<comment type="pathway">
    <text evidence="8">Cofactor biosynthesis; ubiquinone biosynthesis.</text>
</comment>
<evidence type="ECO:0000313" key="11">
    <source>
        <dbReference type="Proteomes" id="UP001152646"/>
    </source>
</evidence>
<keyword evidence="1 8" id="KW-0831">Ubiquinone biosynthesis</keyword>
<evidence type="ECO:0000256" key="3">
    <source>
        <dbReference type="ARBA" id="ARBA00022833"/>
    </source>
</evidence>
<feature type="binding site" evidence="8">
    <location>
        <position position="165"/>
    </location>
    <ligand>
        <name>Zn(2+)</name>
        <dbReference type="ChEBI" id="CHEBI:29105"/>
    </ligand>
</feature>
<evidence type="ECO:0000256" key="4">
    <source>
        <dbReference type="ARBA" id="ARBA00023128"/>
    </source>
</evidence>
<dbReference type="PANTHER" id="PTHR12922:SF7">
    <property type="entry name" value="UBIQUINONE BIOSYNTHESIS PROTEIN COQ4 HOMOLOG, MITOCHONDRIAL"/>
    <property type="match status" value="1"/>
</dbReference>
<comment type="catalytic activity">
    <reaction evidence="8">
        <text>a 4-hydroxy-3-methoxy-5-(all-trans-polyprenyl)benzoate + H(+) = a 2-methoxy-6-(all-trans-polyprenyl)phenol + CO2</text>
        <dbReference type="Rhea" id="RHEA:81179"/>
        <dbReference type="Rhea" id="RHEA-COMP:9551"/>
        <dbReference type="Rhea" id="RHEA-COMP:10931"/>
        <dbReference type="ChEBI" id="CHEBI:15378"/>
        <dbReference type="ChEBI" id="CHEBI:16526"/>
        <dbReference type="ChEBI" id="CHEBI:62731"/>
        <dbReference type="ChEBI" id="CHEBI:84443"/>
        <dbReference type="EC" id="4.1.1.130"/>
    </reaction>
</comment>
<dbReference type="InterPro" id="IPR027540">
    <property type="entry name" value="Coq4_euk"/>
</dbReference>
<keyword evidence="3 8" id="KW-0862">Zinc</keyword>
<evidence type="ECO:0000313" key="12">
    <source>
        <dbReference type="Proteomes" id="UP001152649"/>
    </source>
</evidence>
<dbReference type="OrthoDB" id="4249at2759"/>
<comment type="similarity">
    <text evidence="8">Belongs to the COQ4 family.</text>
</comment>
<keyword evidence="8" id="KW-0479">Metal-binding</keyword>
<gene>
    <name evidence="8" type="primary">COQ4</name>
    <name evidence="9" type="ORF">PSALAMII_LOCUS5415</name>
    <name evidence="10" type="ORF">PSALAMII_LOCUS9491</name>
</gene>
<keyword evidence="2 8" id="KW-0999">Mitochondrion inner membrane</keyword>
<dbReference type="GO" id="GO:0031314">
    <property type="term" value="C:extrinsic component of mitochondrial inner membrane"/>
    <property type="evidence" value="ECO:0007669"/>
    <property type="project" value="UniProtKB-UniRule"/>
</dbReference>
<dbReference type="InterPro" id="IPR007715">
    <property type="entry name" value="Coq4"/>
</dbReference>
<evidence type="ECO:0000313" key="10">
    <source>
        <dbReference type="EMBL" id="CAG8414060.1"/>
    </source>
</evidence>
<sequence>MSVLGRRGALELRALTTNSKTSPTAIRSFSVLNRPAPNYPGHVPLTTIERGALAIGSALGSLVNPRRADLIAALGEATATPFFIYRLRDAMLSDPTGRRILRDRPRITSETLKMTHLRTLPENSVGRTYAKWLDREGVSPDTRDNVQYIDNEECAYVMQRYRECHDFYHAVTGLPIFVEGELALKALEFLNTLLPMTGLSLFAFVRMKPAEKERFLSLHLPWAIRSGLRSNELINVYWEEVLEKDVDELRAELNIERPPDLRDIRKMIRQQQKREKEQREQASG</sequence>
<dbReference type="HAMAP" id="MF_03111">
    <property type="entry name" value="Coq4"/>
    <property type="match status" value="1"/>
</dbReference>
<accession>A0A9W4JQ40</accession>
<dbReference type="Proteomes" id="UP001152649">
    <property type="component" value="Unassembled WGS sequence"/>
</dbReference>
<comment type="caution">
    <text evidence="10">The sequence shown here is derived from an EMBL/GenBank/DDBJ whole genome shotgun (WGS) entry which is preliminary data.</text>
</comment>
<dbReference type="EMBL" id="CAJVPA010000225">
    <property type="protein sequence ID" value="CAG8414060.1"/>
    <property type="molecule type" value="Genomic_DNA"/>
</dbReference>
<feature type="binding site" evidence="8">
    <location>
        <position position="181"/>
    </location>
    <ligand>
        <name>Zn(2+)</name>
        <dbReference type="ChEBI" id="CHEBI:29105"/>
    </ligand>
</feature>
<feature type="binding site" evidence="8">
    <location>
        <position position="169"/>
    </location>
    <ligand>
        <name>Zn(2+)</name>
        <dbReference type="ChEBI" id="CHEBI:29105"/>
    </ligand>
</feature>
<evidence type="ECO:0000256" key="1">
    <source>
        <dbReference type="ARBA" id="ARBA00022688"/>
    </source>
</evidence>
<proteinExistence type="inferred from homology"/>
<comment type="cofactor">
    <cofactor evidence="8">
        <name>Zn(2+)</name>
        <dbReference type="ChEBI" id="CHEBI:29105"/>
    </cofactor>
</comment>
<evidence type="ECO:0000256" key="6">
    <source>
        <dbReference type="ARBA" id="ARBA00023239"/>
    </source>
</evidence>
<feature type="binding site" evidence="8">
    <location>
        <position position="166"/>
    </location>
    <ligand>
        <name>Zn(2+)</name>
        <dbReference type="ChEBI" id="CHEBI:29105"/>
    </ligand>
</feature>
<protein>
    <recommendedName>
        <fullName evidence="7">4-hydroxy-3-methoxy-5-polyprenylbenzoate decarboxylase</fullName>
    </recommendedName>
</protein>
<organism evidence="10 11">
    <name type="scientific">Penicillium salamii</name>
    <dbReference type="NCBI Taxonomy" id="1612424"/>
    <lineage>
        <taxon>Eukaryota</taxon>
        <taxon>Fungi</taxon>
        <taxon>Dikarya</taxon>
        <taxon>Ascomycota</taxon>
        <taxon>Pezizomycotina</taxon>
        <taxon>Eurotiomycetes</taxon>
        <taxon>Eurotiomycetidae</taxon>
        <taxon>Eurotiales</taxon>
        <taxon>Aspergillaceae</taxon>
        <taxon>Penicillium</taxon>
    </lineage>
</organism>
<keyword evidence="4 8" id="KW-0496">Mitochondrion</keyword>
<comment type="subunit">
    <text evidence="8">Component of a multi-subunit COQ enzyme complex, composed of at least COQ3, COQ4, COQ5, COQ6, COQ7 and COQ9.</text>
</comment>
<evidence type="ECO:0000256" key="2">
    <source>
        <dbReference type="ARBA" id="ARBA00022792"/>
    </source>
</evidence>
<keyword evidence="5 8" id="KW-0472">Membrane</keyword>
<dbReference type="Pfam" id="PF05019">
    <property type="entry name" value="Coq4"/>
    <property type="match status" value="1"/>
</dbReference>
<evidence type="ECO:0000256" key="7">
    <source>
        <dbReference type="ARBA" id="ARBA00081568"/>
    </source>
</evidence>
<dbReference type="GO" id="GO:0120539">
    <property type="term" value="F:4-hydroxy-3-methoxy-5-polyprenylbenzoate decarboxylase activity"/>
    <property type="evidence" value="ECO:0007669"/>
    <property type="project" value="UniProtKB-EC"/>
</dbReference>
<reference evidence="10" key="1">
    <citation type="submission" date="2021-07" db="EMBL/GenBank/DDBJ databases">
        <authorList>
            <person name="Branca A.L. A."/>
        </authorList>
    </citation>
    <scope>NUCLEOTIDE SEQUENCE</scope>
</reference>
<keyword evidence="6 8" id="KW-0456">Lyase</keyword>
<evidence type="ECO:0000256" key="5">
    <source>
        <dbReference type="ARBA" id="ARBA00023136"/>
    </source>
</evidence>
<dbReference type="AlphaFoldDB" id="A0A9W4JQ40"/>
<evidence type="ECO:0000313" key="9">
    <source>
        <dbReference type="EMBL" id="CAG8377585.1"/>
    </source>
</evidence>
<evidence type="ECO:0000256" key="8">
    <source>
        <dbReference type="HAMAP-Rule" id="MF_03111"/>
    </source>
</evidence>